<reference evidence="1 2" key="1">
    <citation type="submission" date="2018-06" db="EMBL/GenBank/DDBJ databases">
        <authorList>
            <consortium name="Pathogen Informatics"/>
            <person name="Doyle S."/>
        </authorList>
    </citation>
    <scope>NUCLEOTIDE SEQUENCE [LARGE SCALE GENOMIC DNA]</scope>
    <source>
        <strain evidence="1 2">NCTC13102</strain>
    </source>
</reference>
<accession>A0A2X3BCC8</accession>
<dbReference type="RefSeq" id="WP_023946154.1">
    <property type="nucleotide sequence ID" value="NZ_UAWL01000006.1"/>
</dbReference>
<proteinExistence type="predicted"/>
<dbReference type="AlphaFoldDB" id="A0A2X3BCC8"/>
<dbReference type="SUPFAM" id="SSF53335">
    <property type="entry name" value="S-adenosyl-L-methionine-dependent methyltransferases"/>
    <property type="match status" value="1"/>
</dbReference>
<gene>
    <name evidence="1" type="ORF">NCTC13102_01751</name>
</gene>
<dbReference type="EMBL" id="UAWL01000006">
    <property type="protein sequence ID" value="SQB99427.1"/>
    <property type="molecule type" value="Genomic_DNA"/>
</dbReference>
<protein>
    <recommendedName>
        <fullName evidence="3">Methyltransferase domain-containing protein</fullName>
    </recommendedName>
</protein>
<evidence type="ECO:0000313" key="1">
    <source>
        <dbReference type="EMBL" id="SQB99427.1"/>
    </source>
</evidence>
<organism evidence="1 2">
    <name type="scientific">Helicobacter fennelliae</name>
    <dbReference type="NCBI Taxonomy" id="215"/>
    <lineage>
        <taxon>Bacteria</taxon>
        <taxon>Pseudomonadati</taxon>
        <taxon>Campylobacterota</taxon>
        <taxon>Epsilonproteobacteria</taxon>
        <taxon>Campylobacterales</taxon>
        <taxon>Helicobacteraceae</taxon>
        <taxon>Helicobacter</taxon>
    </lineage>
</organism>
<dbReference type="Proteomes" id="UP000250166">
    <property type="component" value="Unassembled WGS sequence"/>
</dbReference>
<name>A0A2X3BCC8_9HELI</name>
<evidence type="ECO:0008006" key="3">
    <source>
        <dbReference type="Google" id="ProtNLM"/>
    </source>
</evidence>
<evidence type="ECO:0000313" key="2">
    <source>
        <dbReference type="Proteomes" id="UP000250166"/>
    </source>
</evidence>
<dbReference type="InterPro" id="IPR029063">
    <property type="entry name" value="SAM-dependent_MTases_sf"/>
</dbReference>
<sequence>MSNTNNTNKPIVKETFFDVLLRKMRLARVLPSIRGFSEPCVLDVGCGWEARLLREIEPYIAKGVGIDFKAPNIKTPKIETLSYRFEALPNENLYDVLTLDSLDSSSSNSSSALSEATLDHKSLNSSNNLNSSISSLMLPFASFAPPPIVFYTLICPLKMKVLRLLRCLL</sequence>